<sequence length="406" mass="43157">MSAPDANHDEAAPTGSAGEVFFAFLSLGLRSFGGPIAHLGYFRRAFVDERRWLDDARYTQLLALCQFLPGPASSQFGFSIGLMRAGWRGAIAAFVGFTLPSALLMFAFAWWTPYLQTAWGRSLLHGLKLVAVVVVAQAVHSMWRSLAPDGPRRVLAVVAAAFLLWQPENGMQLLVLAAAALLSPWVCRHVQAQGESSLDPGYGTRAGTMLLVIYALLLLAAFTVAWDGGALLRTGAAFYRAGALVFGGGHVVLPWLKQALVEPGLIDENTFLAGYGAAQAVPGPMFSLAAFLGDHMVDRAGWAGALVALVAIFLPGFLLLGGAMPFWRSLSTRAHAVRIMAAINAAVVGLLAAAFYNPVWTGTVHDASDILIALCGFVMLAVARQPAWVAVLWCVAATGVGTWLVH</sequence>
<comment type="caution">
    <text evidence="8">The sequence shown here is derived from an EMBL/GenBank/DDBJ whole genome shotgun (WGS) entry which is preliminary data.</text>
</comment>
<organism evidence="8 9">
    <name type="scientific">Dyella japonica</name>
    <dbReference type="NCBI Taxonomy" id="231455"/>
    <lineage>
        <taxon>Bacteria</taxon>
        <taxon>Pseudomonadati</taxon>
        <taxon>Pseudomonadota</taxon>
        <taxon>Gammaproteobacteria</taxon>
        <taxon>Lysobacterales</taxon>
        <taxon>Rhodanobacteraceae</taxon>
        <taxon>Dyella</taxon>
    </lineage>
</organism>
<keyword evidence="3" id="KW-1003">Cell membrane</keyword>
<evidence type="ECO:0000313" key="9">
    <source>
        <dbReference type="Proteomes" id="UP001549184"/>
    </source>
</evidence>
<feature type="transmembrane region" description="Helical" evidence="7">
    <location>
        <begin position="90"/>
        <end position="111"/>
    </location>
</feature>
<evidence type="ECO:0000256" key="3">
    <source>
        <dbReference type="ARBA" id="ARBA00022475"/>
    </source>
</evidence>
<keyword evidence="5 7" id="KW-1133">Transmembrane helix</keyword>
<evidence type="ECO:0000256" key="2">
    <source>
        <dbReference type="ARBA" id="ARBA00005262"/>
    </source>
</evidence>
<evidence type="ECO:0000256" key="7">
    <source>
        <dbReference type="SAM" id="Phobius"/>
    </source>
</evidence>
<keyword evidence="4 7" id="KW-0812">Transmembrane</keyword>
<dbReference type="PIRSF" id="PIRSF004810">
    <property type="entry name" value="ChrA"/>
    <property type="match status" value="1"/>
</dbReference>
<dbReference type="Proteomes" id="UP001549184">
    <property type="component" value="Unassembled WGS sequence"/>
</dbReference>
<dbReference type="PANTHER" id="PTHR33567">
    <property type="entry name" value="CHROMATE ION TRANSPORTER (EUROFUNG)"/>
    <property type="match status" value="1"/>
</dbReference>
<dbReference type="PANTHER" id="PTHR33567:SF3">
    <property type="entry name" value="CHROMATE ION TRANSPORTER (EUROFUNG)"/>
    <property type="match status" value="1"/>
</dbReference>
<dbReference type="NCBIfam" id="TIGR00937">
    <property type="entry name" value="2A51"/>
    <property type="match status" value="1"/>
</dbReference>
<evidence type="ECO:0000256" key="5">
    <source>
        <dbReference type="ARBA" id="ARBA00022989"/>
    </source>
</evidence>
<keyword evidence="9" id="KW-1185">Reference proteome</keyword>
<comment type="subcellular location">
    <subcellularLocation>
        <location evidence="1">Cell membrane</location>
        <topology evidence="1">Multi-pass membrane protein</topology>
    </subcellularLocation>
</comment>
<evidence type="ECO:0000256" key="6">
    <source>
        <dbReference type="ARBA" id="ARBA00023136"/>
    </source>
</evidence>
<feature type="transmembrane region" description="Helical" evidence="7">
    <location>
        <begin position="237"/>
        <end position="256"/>
    </location>
</feature>
<evidence type="ECO:0000256" key="1">
    <source>
        <dbReference type="ARBA" id="ARBA00004651"/>
    </source>
</evidence>
<dbReference type="InterPro" id="IPR014047">
    <property type="entry name" value="Chr_Tranpt_l_chain"/>
</dbReference>
<name>A0ABV2JXQ2_9GAMM</name>
<feature type="transmembrane region" description="Helical" evidence="7">
    <location>
        <begin position="202"/>
        <end position="225"/>
    </location>
</feature>
<dbReference type="Pfam" id="PF02417">
    <property type="entry name" value="Chromate_transp"/>
    <property type="match status" value="2"/>
</dbReference>
<gene>
    <name evidence="8" type="ORF">ABIC75_003360</name>
</gene>
<keyword evidence="6 7" id="KW-0472">Membrane</keyword>
<evidence type="ECO:0000313" key="8">
    <source>
        <dbReference type="EMBL" id="MET3653623.1"/>
    </source>
</evidence>
<feature type="transmembrane region" description="Helical" evidence="7">
    <location>
        <begin position="123"/>
        <end position="143"/>
    </location>
</feature>
<reference evidence="8 9" key="1">
    <citation type="submission" date="2024-06" db="EMBL/GenBank/DDBJ databases">
        <title>Sorghum-associated microbial communities from plants grown in Nebraska, USA.</title>
        <authorList>
            <person name="Schachtman D."/>
        </authorList>
    </citation>
    <scope>NUCLEOTIDE SEQUENCE [LARGE SCALE GENOMIC DNA]</scope>
    <source>
        <strain evidence="8 9">1073</strain>
    </source>
</reference>
<comment type="similarity">
    <text evidence="2">Belongs to the chromate ion transporter (CHR) (TC 2.A.51) family.</text>
</comment>
<feature type="transmembrane region" description="Helical" evidence="7">
    <location>
        <begin position="302"/>
        <end position="324"/>
    </location>
</feature>
<dbReference type="EMBL" id="JBEPMU010000005">
    <property type="protein sequence ID" value="MET3653623.1"/>
    <property type="molecule type" value="Genomic_DNA"/>
</dbReference>
<protein>
    <submittedName>
        <fullName evidence="8">Chromate transporter</fullName>
    </submittedName>
</protein>
<accession>A0ABV2JXQ2</accession>
<feature type="transmembrane region" description="Helical" evidence="7">
    <location>
        <begin position="336"/>
        <end position="356"/>
    </location>
</feature>
<proteinExistence type="inferred from homology"/>
<evidence type="ECO:0000256" key="4">
    <source>
        <dbReference type="ARBA" id="ARBA00022692"/>
    </source>
</evidence>
<feature type="transmembrane region" description="Helical" evidence="7">
    <location>
        <begin position="155"/>
        <end position="182"/>
    </location>
</feature>
<dbReference type="RefSeq" id="WP_354015010.1">
    <property type="nucleotide sequence ID" value="NZ_JBEPMU010000005.1"/>
</dbReference>
<dbReference type="InterPro" id="IPR003370">
    <property type="entry name" value="Chromate_transpt"/>
</dbReference>
<feature type="transmembrane region" description="Helical" evidence="7">
    <location>
        <begin position="20"/>
        <end position="42"/>
    </location>
</feature>